<name>A0ABU5ID27_9BURK</name>
<gene>
    <name evidence="2" type="ORF">SM757_09005</name>
</gene>
<keyword evidence="3" id="KW-1185">Reference proteome</keyword>
<reference evidence="2 3" key="1">
    <citation type="submission" date="2023-11" db="EMBL/GenBank/DDBJ databases">
        <title>Draft genome of Azohydromonas lata strain H1 (DSM1123), a polyhydroxyalkanoate producer.</title>
        <authorList>
            <person name="Traversa D."/>
            <person name="D'Addabbo P."/>
            <person name="Pazzani C."/>
            <person name="Manzari C."/>
            <person name="Chiara M."/>
            <person name="Scrascia M."/>
        </authorList>
    </citation>
    <scope>NUCLEOTIDE SEQUENCE [LARGE SCALE GENOMIC DNA]</scope>
    <source>
        <strain evidence="2 3">H1</strain>
    </source>
</reference>
<accession>A0ABU5ID27</accession>
<organism evidence="2 3">
    <name type="scientific">Azohydromonas lata</name>
    <dbReference type="NCBI Taxonomy" id="45677"/>
    <lineage>
        <taxon>Bacteria</taxon>
        <taxon>Pseudomonadati</taxon>
        <taxon>Pseudomonadota</taxon>
        <taxon>Betaproteobacteria</taxon>
        <taxon>Burkholderiales</taxon>
        <taxon>Sphaerotilaceae</taxon>
        <taxon>Azohydromonas</taxon>
    </lineage>
</organism>
<proteinExistence type="predicted"/>
<dbReference type="RefSeq" id="WP_322465168.1">
    <property type="nucleotide sequence ID" value="NZ_JAXOJX010000011.1"/>
</dbReference>
<dbReference type="Proteomes" id="UP001293718">
    <property type="component" value="Unassembled WGS sequence"/>
</dbReference>
<dbReference type="EMBL" id="JAXOJX010000011">
    <property type="protein sequence ID" value="MDZ5456714.1"/>
    <property type="molecule type" value="Genomic_DNA"/>
</dbReference>
<feature type="region of interest" description="Disordered" evidence="1">
    <location>
        <begin position="89"/>
        <end position="110"/>
    </location>
</feature>
<evidence type="ECO:0000313" key="3">
    <source>
        <dbReference type="Proteomes" id="UP001293718"/>
    </source>
</evidence>
<evidence type="ECO:0000313" key="2">
    <source>
        <dbReference type="EMBL" id="MDZ5456714.1"/>
    </source>
</evidence>
<evidence type="ECO:0000256" key="1">
    <source>
        <dbReference type="SAM" id="MobiDB-lite"/>
    </source>
</evidence>
<sequence>MNEDKLGAQGISLQARPLRDGRCVRAYPGFPIGTRADLPMVQCHATQACMRGADNAQVAHFQHGHVHTQPCSTAARNVTANLLLTKLSSPKAPRRRRQGVSAFVYSSKEP</sequence>
<protein>
    <submittedName>
        <fullName evidence="2">Uncharacterized protein</fullName>
    </submittedName>
</protein>
<comment type="caution">
    <text evidence="2">The sequence shown here is derived from an EMBL/GenBank/DDBJ whole genome shotgun (WGS) entry which is preliminary data.</text>
</comment>